<evidence type="ECO:0008006" key="3">
    <source>
        <dbReference type="Google" id="ProtNLM"/>
    </source>
</evidence>
<dbReference type="RefSeq" id="WP_106297945.1">
    <property type="nucleotide sequence ID" value="NZ_PVTI01000016.1"/>
</dbReference>
<organism evidence="1 2">
    <name type="scientific">Knoellia remsis</name>
    <dbReference type="NCBI Taxonomy" id="407159"/>
    <lineage>
        <taxon>Bacteria</taxon>
        <taxon>Bacillati</taxon>
        <taxon>Actinomycetota</taxon>
        <taxon>Actinomycetes</taxon>
        <taxon>Micrococcales</taxon>
        <taxon>Intrasporangiaceae</taxon>
        <taxon>Knoellia</taxon>
    </lineage>
</organism>
<comment type="caution">
    <text evidence="1">The sequence shown here is derived from an EMBL/GenBank/DDBJ whole genome shotgun (WGS) entry which is preliminary data.</text>
</comment>
<dbReference type="AlphaFoldDB" id="A0A2T0UH50"/>
<evidence type="ECO:0000313" key="1">
    <source>
        <dbReference type="EMBL" id="PRY57147.1"/>
    </source>
</evidence>
<protein>
    <recommendedName>
        <fullName evidence="3">DUF4352 domain-containing protein</fullName>
    </recommendedName>
</protein>
<sequence>MGESSTTARGVIGRARDFVTGRPTSQKVGGGVAAALLATAPFGGLSRVPEPAPDPIRLGEPIEIGPYRVTIDQVVELPDLEPAVRPGPDQRVIVLDATVKNTSDRPDYAVLLLDQLSISGGGTVTDDNKDGASDDPTAVVVADATRVSVVNPGVEYRLALTFVTEGPWDGDTVTVRANRLEFVAEDPLTLDNDTWRDRGGTPYEGALALKRRS</sequence>
<dbReference type="OrthoDB" id="4842943at2"/>
<evidence type="ECO:0000313" key="2">
    <source>
        <dbReference type="Proteomes" id="UP000237822"/>
    </source>
</evidence>
<gene>
    <name evidence="1" type="ORF">BCF74_11669</name>
</gene>
<accession>A0A2T0UH50</accession>
<name>A0A2T0UH50_9MICO</name>
<keyword evidence="2" id="KW-1185">Reference proteome</keyword>
<reference evidence="1 2" key="1">
    <citation type="submission" date="2018-03" db="EMBL/GenBank/DDBJ databases">
        <title>Genomic Encyclopedia of Archaeal and Bacterial Type Strains, Phase II (KMG-II): from individual species to whole genera.</title>
        <authorList>
            <person name="Goeker M."/>
        </authorList>
    </citation>
    <scope>NUCLEOTIDE SEQUENCE [LARGE SCALE GENOMIC DNA]</scope>
    <source>
        <strain evidence="1 2">ATCC BAA-1496</strain>
    </source>
</reference>
<dbReference type="Proteomes" id="UP000237822">
    <property type="component" value="Unassembled WGS sequence"/>
</dbReference>
<proteinExistence type="predicted"/>
<dbReference type="EMBL" id="PVTI01000016">
    <property type="protein sequence ID" value="PRY57147.1"/>
    <property type="molecule type" value="Genomic_DNA"/>
</dbReference>